<reference evidence="3" key="1">
    <citation type="journal article" date="2019" name="Int. J. Syst. Evol. Microbiol.">
        <title>The Global Catalogue of Microorganisms (GCM) 10K type strain sequencing project: providing services to taxonomists for standard genome sequencing and annotation.</title>
        <authorList>
            <consortium name="The Broad Institute Genomics Platform"/>
            <consortium name="The Broad Institute Genome Sequencing Center for Infectious Disease"/>
            <person name="Wu L."/>
            <person name="Ma J."/>
        </authorList>
    </citation>
    <scope>NUCLEOTIDE SEQUENCE [LARGE SCALE GENOMIC DNA]</scope>
    <source>
        <strain evidence="3">CGMCC 1.12477</strain>
    </source>
</reference>
<dbReference type="PROSITE" id="PS51819">
    <property type="entry name" value="VOC"/>
    <property type="match status" value="1"/>
</dbReference>
<dbReference type="CDD" id="cd07247">
    <property type="entry name" value="SgaA_N_like"/>
    <property type="match status" value="1"/>
</dbReference>
<comment type="caution">
    <text evidence="2">The sequence shown here is derived from an EMBL/GenBank/DDBJ whole genome shotgun (WGS) entry which is preliminary data.</text>
</comment>
<dbReference type="SUPFAM" id="SSF54593">
    <property type="entry name" value="Glyoxalase/Bleomycin resistance protein/Dihydroxybiphenyl dioxygenase"/>
    <property type="match status" value="1"/>
</dbReference>
<protein>
    <submittedName>
        <fullName evidence="2">VOC family protein</fullName>
    </submittedName>
</protein>
<keyword evidence="3" id="KW-1185">Reference proteome</keyword>
<dbReference type="RefSeq" id="WP_379918445.1">
    <property type="nucleotide sequence ID" value="NZ_JBHUDD010000157.1"/>
</dbReference>
<proteinExistence type="predicted"/>
<feature type="domain" description="VOC" evidence="1">
    <location>
        <begin position="5"/>
        <end position="116"/>
    </location>
</feature>
<evidence type="ECO:0000259" key="1">
    <source>
        <dbReference type="PROSITE" id="PS51819"/>
    </source>
</evidence>
<name>A0ABW4EK94_9RHOB</name>
<accession>A0ABW4EK94</accession>
<organism evidence="2 3">
    <name type="scientific">Lacimonas salitolerans</name>
    <dbReference type="NCBI Taxonomy" id="1323750"/>
    <lineage>
        <taxon>Bacteria</taxon>
        <taxon>Pseudomonadati</taxon>
        <taxon>Pseudomonadota</taxon>
        <taxon>Alphaproteobacteria</taxon>
        <taxon>Rhodobacterales</taxon>
        <taxon>Paracoccaceae</taxon>
        <taxon>Lacimonas</taxon>
    </lineage>
</organism>
<sequence length="119" mass="12571">MSTPTVVWTEIPVTDLGAASVFYAKVFGYQMTRQEGDPNPRVDFGFDGIGGHLYPGTPARDCGPTIHLCVPDTVEATATRCADAGGTVLGPVIDIPPGRFQYATDPDGNSLGLFQPRAT</sequence>
<dbReference type="Pfam" id="PF00903">
    <property type="entry name" value="Glyoxalase"/>
    <property type="match status" value="1"/>
</dbReference>
<dbReference type="InterPro" id="IPR052164">
    <property type="entry name" value="Anthracycline_SecMetBiosynth"/>
</dbReference>
<dbReference type="InterPro" id="IPR037523">
    <property type="entry name" value="VOC_core"/>
</dbReference>
<evidence type="ECO:0000313" key="2">
    <source>
        <dbReference type="EMBL" id="MFD1511345.1"/>
    </source>
</evidence>
<dbReference type="InterPro" id="IPR004360">
    <property type="entry name" value="Glyas_Fos-R_dOase_dom"/>
</dbReference>
<gene>
    <name evidence="2" type="ORF">ACFTOW_18340</name>
</gene>
<dbReference type="Proteomes" id="UP001597186">
    <property type="component" value="Unassembled WGS sequence"/>
</dbReference>
<dbReference type="PANTHER" id="PTHR33993">
    <property type="entry name" value="GLYOXALASE-RELATED"/>
    <property type="match status" value="1"/>
</dbReference>
<dbReference type="InterPro" id="IPR029068">
    <property type="entry name" value="Glyas_Bleomycin-R_OHBP_Dase"/>
</dbReference>
<evidence type="ECO:0000313" key="3">
    <source>
        <dbReference type="Proteomes" id="UP001597186"/>
    </source>
</evidence>
<dbReference type="Gene3D" id="3.10.180.10">
    <property type="entry name" value="2,3-Dihydroxybiphenyl 1,2-Dioxygenase, domain 1"/>
    <property type="match status" value="1"/>
</dbReference>
<dbReference type="EMBL" id="JBHUDD010000157">
    <property type="protein sequence ID" value="MFD1511345.1"/>
    <property type="molecule type" value="Genomic_DNA"/>
</dbReference>